<accession>A0A915J951</accession>
<dbReference type="AlphaFoldDB" id="A0A915J951"/>
<feature type="region of interest" description="Disordered" evidence="1">
    <location>
        <begin position="1"/>
        <end position="82"/>
    </location>
</feature>
<evidence type="ECO:0000313" key="2">
    <source>
        <dbReference type="Proteomes" id="UP000887565"/>
    </source>
</evidence>
<name>A0A915J951_ROMCU</name>
<organism evidence="2 3">
    <name type="scientific">Romanomermis culicivorax</name>
    <name type="common">Nematode worm</name>
    <dbReference type="NCBI Taxonomy" id="13658"/>
    <lineage>
        <taxon>Eukaryota</taxon>
        <taxon>Metazoa</taxon>
        <taxon>Ecdysozoa</taxon>
        <taxon>Nematoda</taxon>
        <taxon>Enoplea</taxon>
        <taxon>Dorylaimia</taxon>
        <taxon>Mermithida</taxon>
        <taxon>Mermithoidea</taxon>
        <taxon>Mermithidae</taxon>
        <taxon>Romanomermis</taxon>
    </lineage>
</organism>
<keyword evidence="2" id="KW-1185">Reference proteome</keyword>
<protein>
    <submittedName>
        <fullName evidence="3">Uncharacterized protein</fullName>
    </submittedName>
</protein>
<feature type="compositionally biased region" description="Basic and acidic residues" evidence="1">
    <location>
        <begin position="13"/>
        <end position="23"/>
    </location>
</feature>
<proteinExistence type="predicted"/>
<reference evidence="3" key="1">
    <citation type="submission" date="2022-11" db="UniProtKB">
        <authorList>
            <consortium name="WormBaseParasite"/>
        </authorList>
    </citation>
    <scope>IDENTIFICATION</scope>
</reference>
<evidence type="ECO:0000313" key="3">
    <source>
        <dbReference type="WBParaSite" id="nRc.2.0.1.t22687-RA"/>
    </source>
</evidence>
<evidence type="ECO:0000256" key="1">
    <source>
        <dbReference type="SAM" id="MobiDB-lite"/>
    </source>
</evidence>
<feature type="compositionally biased region" description="Polar residues" evidence="1">
    <location>
        <begin position="45"/>
        <end position="62"/>
    </location>
</feature>
<dbReference type="WBParaSite" id="nRc.2.0.1.t22687-RA">
    <property type="protein sequence ID" value="nRc.2.0.1.t22687-RA"/>
    <property type="gene ID" value="nRc.2.0.1.g22687"/>
</dbReference>
<dbReference type="Proteomes" id="UP000887565">
    <property type="component" value="Unplaced"/>
</dbReference>
<feature type="compositionally biased region" description="Low complexity" evidence="1">
    <location>
        <begin position="31"/>
        <end position="44"/>
    </location>
</feature>
<sequence>MHKTENGTGADCATKKDRIDENRVNSIVNASGDSGVLSASSSPGLTNGHSKITAAKDSTSLRSDNDDDGNNAKNEEIVENGDNLKNLTLTDELILIQDNSFNIKVAAPGCEMVDLQVSFGNLKNKI</sequence>